<sequence length="123" mass="13759">MCVRTRLAQQGLAAWLRWKWSPNHGKHTQRPPTPGARFADLWQDTTTDRPWRRITGEVRGVAGNGNVLVWAEAVQYADGSLDQSAIDRPSVQADREALSARQARELAAELVAAADELDRWSAR</sequence>
<accession>A0A498QLY7</accession>
<dbReference type="Proteomes" id="UP000267289">
    <property type="component" value="Unassembled WGS sequence"/>
</dbReference>
<gene>
    <name evidence="1" type="ORF">LAUMK13_05687</name>
</gene>
<proteinExistence type="predicted"/>
<dbReference type="EMBL" id="UPHQ01000316">
    <property type="protein sequence ID" value="VBA46560.1"/>
    <property type="molecule type" value="Genomic_DNA"/>
</dbReference>
<protein>
    <submittedName>
        <fullName evidence="1">Uncharacterized protein</fullName>
    </submittedName>
</protein>
<evidence type="ECO:0000313" key="1">
    <source>
        <dbReference type="EMBL" id="VBA46560.1"/>
    </source>
</evidence>
<evidence type="ECO:0000313" key="2">
    <source>
        <dbReference type="Proteomes" id="UP000267289"/>
    </source>
</evidence>
<keyword evidence="2" id="KW-1185">Reference proteome</keyword>
<name>A0A498QLY7_9MYCO</name>
<reference evidence="1 2" key="1">
    <citation type="submission" date="2018-09" db="EMBL/GenBank/DDBJ databases">
        <authorList>
            <person name="Tagini F."/>
        </authorList>
    </citation>
    <scope>NUCLEOTIDE SEQUENCE [LARGE SCALE GENOMIC DNA]</scope>
    <source>
        <strain evidence="1 2">MK13</strain>
    </source>
</reference>
<dbReference type="AlphaFoldDB" id="A0A498QLY7"/>
<organism evidence="1 2">
    <name type="scientific">Mycobacterium innocens</name>
    <dbReference type="NCBI Taxonomy" id="2341083"/>
    <lineage>
        <taxon>Bacteria</taxon>
        <taxon>Bacillati</taxon>
        <taxon>Actinomycetota</taxon>
        <taxon>Actinomycetes</taxon>
        <taxon>Mycobacteriales</taxon>
        <taxon>Mycobacteriaceae</taxon>
        <taxon>Mycobacterium</taxon>
    </lineage>
</organism>